<dbReference type="InterPro" id="IPR003124">
    <property type="entry name" value="WH2_dom"/>
</dbReference>
<feature type="compositionally biased region" description="Polar residues" evidence="1">
    <location>
        <begin position="162"/>
        <end position="173"/>
    </location>
</feature>
<feature type="compositionally biased region" description="Low complexity" evidence="1">
    <location>
        <begin position="187"/>
        <end position="196"/>
    </location>
</feature>
<reference evidence="3 4" key="1">
    <citation type="submission" date="2015-01" db="EMBL/GenBank/DDBJ databases">
        <title>Genome Sequencing of Rickettsiales /home/snadendla/prok_pipe/test/illegal_ec_num.txt.</title>
        <authorList>
            <person name="Daugherty S.C."/>
            <person name="Su Q."/>
            <person name="Abolude K."/>
            <person name="Beier-Sexton M."/>
            <person name="Carlyon J.A."/>
            <person name="Carter R."/>
            <person name="Day N.P."/>
            <person name="Dumler S.J."/>
            <person name="Dyachenko V."/>
            <person name="Godinez A."/>
            <person name="Kurtti T.J."/>
            <person name="Lichay M."/>
            <person name="Mullins K.E."/>
            <person name="Ott S."/>
            <person name="Pappas-Brown V."/>
            <person name="Paris D.H."/>
            <person name="Patel P."/>
            <person name="Richards A.L."/>
            <person name="Sadzewicz L."/>
            <person name="Sears K."/>
            <person name="Seidman D."/>
            <person name="Sengamalay N."/>
            <person name="Stenos J."/>
            <person name="Tallon L.J."/>
            <person name="Vincent G."/>
            <person name="Fraser C.M."/>
            <person name="Munderloh U."/>
            <person name="Dunning-Hotopp J.C."/>
        </authorList>
    </citation>
    <scope>NUCLEOTIDE SEQUENCE [LARGE SCALE GENOMIC DNA]</scope>
    <source>
        <strain evidence="3 4">T170-B</strain>
    </source>
</reference>
<accession>A0A0F3RGD1</accession>
<gene>
    <name evidence="3" type="ORF">RAT170B_0767</name>
</gene>
<dbReference type="SMART" id="SM00246">
    <property type="entry name" value="WH2"/>
    <property type="match status" value="2"/>
</dbReference>
<dbReference type="PATRIC" id="fig|1268837.3.peg.888"/>
<sequence>MASKKEPILANSSLAKPLENNIPPPPSVPENNIPPPPPPPPPPFVPENNIPPPPPPPPPPFVPENNIPPPPPPMPTMALAQTETLSKPVEATTVKRPENQPCPSIDTSDLMGEIAGPHKLKKVEKTDVKEQDSRDLLLQSIRGEHKLKKVEIDPNTGKPVAHSQSKSAQNVNKLSGVASILARRVAMEMSDSSSSESDSDSGNWSDVSVNRNKSKILKTKGERDAKVTTHAQKINNRNSQKPSFVR</sequence>
<feature type="compositionally biased region" description="Polar residues" evidence="1">
    <location>
        <begin position="202"/>
        <end position="211"/>
    </location>
</feature>
<proteinExistence type="predicted"/>
<organism evidence="3 4">
    <name type="scientific">Rickettsia argasii T170-B</name>
    <dbReference type="NCBI Taxonomy" id="1268837"/>
    <lineage>
        <taxon>Bacteria</taxon>
        <taxon>Pseudomonadati</taxon>
        <taxon>Pseudomonadota</taxon>
        <taxon>Alphaproteobacteria</taxon>
        <taxon>Rickettsiales</taxon>
        <taxon>Rickettsiaceae</taxon>
        <taxon>Rickettsieae</taxon>
        <taxon>Rickettsia</taxon>
        <taxon>spotted fever group</taxon>
    </lineage>
</organism>
<feature type="region of interest" description="Disordered" evidence="1">
    <location>
        <begin position="187"/>
        <end position="246"/>
    </location>
</feature>
<protein>
    <submittedName>
        <fullName evidence="3">WH2 motif family protein</fullName>
    </submittedName>
</protein>
<dbReference type="PROSITE" id="PS51082">
    <property type="entry name" value="WH2"/>
    <property type="match status" value="1"/>
</dbReference>
<dbReference type="EMBL" id="LAOQ01000002">
    <property type="protein sequence ID" value="KJW05066.1"/>
    <property type="molecule type" value="Genomic_DNA"/>
</dbReference>
<evidence type="ECO:0000313" key="3">
    <source>
        <dbReference type="EMBL" id="KJW05066.1"/>
    </source>
</evidence>
<dbReference type="Proteomes" id="UP000033736">
    <property type="component" value="Unassembled WGS sequence"/>
</dbReference>
<dbReference type="AlphaFoldDB" id="A0A0F3RGD1"/>
<evidence type="ECO:0000313" key="4">
    <source>
        <dbReference type="Proteomes" id="UP000033736"/>
    </source>
</evidence>
<evidence type="ECO:0000256" key="1">
    <source>
        <dbReference type="SAM" id="MobiDB-lite"/>
    </source>
</evidence>
<comment type="caution">
    <text evidence="3">The sequence shown here is derived from an EMBL/GenBank/DDBJ whole genome shotgun (WGS) entry which is preliminary data.</text>
</comment>
<keyword evidence="4" id="KW-1185">Reference proteome</keyword>
<feature type="compositionally biased region" description="Polar residues" evidence="1">
    <location>
        <begin position="229"/>
        <end position="246"/>
    </location>
</feature>
<feature type="region of interest" description="Disordered" evidence="1">
    <location>
        <begin position="1"/>
        <end position="173"/>
    </location>
</feature>
<evidence type="ECO:0000259" key="2">
    <source>
        <dbReference type="PROSITE" id="PS51082"/>
    </source>
</evidence>
<feature type="compositionally biased region" description="Basic and acidic residues" evidence="1">
    <location>
        <begin position="123"/>
        <end position="135"/>
    </location>
</feature>
<name>A0A0F3RGD1_9RICK</name>
<dbReference type="GO" id="GO:0003779">
    <property type="term" value="F:actin binding"/>
    <property type="evidence" value="ECO:0007669"/>
    <property type="project" value="InterPro"/>
</dbReference>
<dbReference type="Gene3D" id="6.10.280.150">
    <property type="match status" value="1"/>
</dbReference>
<dbReference type="SUPFAM" id="SSF101447">
    <property type="entry name" value="Formin homology 2 domain (FH2 domain)"/>
    <property type="match status" value="1"/>
</dbReference>
<feature type="compositionally biased region" description="Pro residues" evidence="1">
    <location>
        <begin position="22"/>
        <end position="75"/>
    </location>
</feature>
<feature type="domain" description="WH2" evidence="2">
    <location>
        <begin position="133"/>
        <end position="150"/>
    </location>
</feature>